<dbReference type="InterPro" id="IPR008936">
    <property type="entry name" value="Rho_GTPase_activation_prot"/>
</dbReference>
<evidence type="ECO:0000313" key="9">
    <source>
        <dbReference type="RefSeq" id="XP_072843232.1"/>
    </source>
</evidence>
<evidence type="ECO:0000256" key="2">
    <source>
        <dbReference type="ARBA" id="ARBA00022553"/>
    </source>
</evidence>
<reference evidence="8" key="1">
    <citation type="submission" date="2025-05" db="UniProtKB">
        <authorList>
            <consortium name="RefSeq"/>
        </authorList>
    </citation>
    <scope>NUCLEOTIDE SEQUENCE [LARGE SCALE GENOMIC DNA]</scope>
</reference>
<keyword evidence="3" id="KW-0175">Coiled coil</keyword>
<feature type="region of interest" description="Disordered" evidence="4">
    <location>
        <begin position="969"/>
        <end position="1061"/>
    </location>
</feature>
<feature type="domain" description="PH" evidence="5">
    <location>
        <begin position="113"/>
        <end position="238"/>
    </location>
</feature>
<proteinExistence type="predicted"/>
<dbReference type="SUPFAM" id="SSF49562">
    <property type="entry name" value="C2 domain (Calcium/lipid-binding domain, CaLB)"/>
    <property type="match status" value="1"/>
</dbReference>
<gene>
    <name evidence="9" type="primary">SYNGAP1</name>
</gene>
<evidence type="ECO:0000256" key="1">
    <source>
        <dbReference type="ARBA" id="ARBA00022468"/>
    </source>
</evidence>
<dbReference type="InterPro" id="IPR039360">
    <property type="entry name" value="Ras_GTPase"/>
</dbReference>
<keyword evidence="1" id="KW-0343">GTPase activation</keyword>
<evidence type="ECO:0000256" key="4">
    <source>
        <dbReference type="SAM" id="MobiDB-lite"/>
    </source>
</evidence>
<dbReference type="InterPro" id="IPR001849">
    <property type="entry name" value="PH_domain"/>
</dbReference>
<evidence type="ECO:0000259" key="6">
    <source>
        <dbReference type="PROSITE" id="PS50004"/>
    </source>
</evidence>
<dbReference type="CDD" id="cd13375">
    <property type="entry name" value="PH_SynGAP"/>
    <property type="match status" value="1"/>
</dbReference>
<dbReference type="InterPro" id="IPR057606">
    <property type="entry name" value="SynGAP1-like_PH"/>
</dbReference>
<feature type="compositionally biased region" description="Polar residues" evidence="4">
    <location>
        <begin position="1029"/>
        <end position="1038"/>
    </location>
</feature>
<evidence type="ECO:0000256" key="3">
    <source>
        <dbReference type="SAM" id="Coils"/>
    </source>
</evidence>
<dbReference type="InterPro" id="IPR035892">
    <property type="entry name" value="C2_domain_sf"/>
</dbReference>
<feature type="domain" description="Ras-GAP" evidence="7">
    <location>
        <begin position="407"/>
        <end position="599"/>
    </location>
</feature>
<keyword evidence="8" id="KW-1185">Reference proteome</keyword>
<dbReference type="Proteomes" id="UP001652642">
    <property type="component" value="Chromosome 2"/>
</dbReference>
<dbReference type="PROSITE" id="PS50018">
    <property type="entry name" value="RAS_GTPASE_ACTIV_2"/>
    <property type="match status" value="1"/>
</dbReference>
<dbReference type="Gene3D" id="2.60.40.150">
    <property type="entry name" value="C2 domain"/>
    <property type="match status" value="1"/>
</dbReference>
<feature type="compositionally biased region" description="Gly residues" evidence="4">
    <location>
        <begin position="861"/>
        <end position="873"/>
    </location>
</feature>
<feature type="domain" description="C2" evidence="6">
    <location>
        <begin position="229"/>
        <end position="347"/>
    </location>
</feature>
<accession>A0ABM5FCV5</accession>
<dbReference type="SMART" id="SM00323">
    <property type="entry name" value="RasGAP"/>
    <property type="match status" value="1"/>
</dbReference>
<dbReference type="InterPro" id="IPR037779">
    <property type="entry name" value="SynGAP_PH"/>
</dbReference>
<feature type="compositionally biased region" description="Pro residues" evidence="4">
    <location>
        <begin position="984"/>
        <end position="993"/>
    </location>
</feature>
<feature type="compositionally biased region" description="Basic and acidic residues" evidence="4">
    <location>
        <begin position="1302"/>
        <end position="1318"/>
    </location>
</feature>
<feature type="region of interest" description="Disordered" evidence="4">
    <location>
        <begin position="857"/>
        <end position="876"/>
    </location>
</feature>
<protein>
    <submittedName>
        <fullName evidence="9">Ras/Rap GTPase-activating protein SynGAP isoform X1</fullName>
    </submittedName>
</protein>
<dbReference type="InterPro" id="IPR021887">
    <property type="entry name" value="DAB2P_C"/>
</dbReference>
<dbReference type="CDD" id="cd05136">
    <property type="entry name" value="RasGAP_DAB2IP"/>
    <property type="match status" value="1"/>
</dbReference>
<dbReference type="PANTHER" id="PTHR10194:SF25">
    <property type="entry name" value="RAS_RAP GTPASE-ACTIVATING PROTEIN SYNGAP"/>
    <property type="match status" value="1"/>
</dbReference>
<dbReference type="Pfam" id="PF25321">
    <property type="entry name" value="PH_RASGAP"/>
    <property type="match status" value="1"/>
</dbReference>
<dbReference type="CDD" id="cd22265">
    <property type="entry name" value="UDM1_RNF168"/>
    <property type="match status" value="1"/>
</dbReference>
<feature type="compositionally biased region" description="Polar residues" evidence="4">
    <location>
        <begin position="997"/>
        <end position="1017"/>
    </location>
</feature>
<dbReference type="Pfam" id="PF00168">
    <property type="entry name" value="C2"/>
    <property type="match status" value="1"/>
</dbReference>
<dbReference type="InterPro" id="IPR011993">
    <property type="entry name" value="PH-like_dom_sf"/>
</dbReference>
<dbReference type="RefSeq" id="XP_072843232.1">
    <property type="nucleotide sequence ID" value="XM_072987131.1"/>
</dbReference>
<feature type="compositionally biased region" description="Basic residues" evidence="4">
    <location>
        <begin position="122"/>
        <end position="133"/>
    </location>
</feature>
<dbReference type="SUPFAM" id="SSF50729">
    <property type="entry name" value="PH domain-like"/>
    <property type="match status" value="1"/>
</dbReference>
<feature type="region of interest" description="Disordered" evidence="4">
    <location>
        <begin position="1299"/>
        <end position="1318"/>
    </location>
</feature>
<feature type="compositionally biased region" description="Basic and acidic residues" evidence="4">
    <location>
        <begin position="76"/>
        <end position="86"/>
    </location>
</feature>
<evidence type="ECO:0000313" key="8">
    <source>
        <dbReference type="Proteomes" id="UP001652642"/>
    </source>
</evidence>
<dbReference type="PROSITE" id="PS50003">
    <property type="entry name" value="PH_DOMAIN"/>
    <property type="match status" value="1"/>
</dbReference>
<evidence type="ECO:0000259" key="7">
    <source>
        <dbReference type="PROSITE" id="PS50018"/>
    </source>
</evidence>
<dbReference type="Gene3D" id="1.10.506.10">
    <property type="entry name" value="GTPase Activation - p120gap, domain 1"/>
    <property type="match status" value="2"/>
</dbReference>
<dbReference type="PROSITE" id="PS00509">
    <property type="entry name" value="RAS_GTPASE_ACTIV_1"/>
    <property type="match status" value="1"/>
</dbReference>
<feature type="coiled-coil region" evidence="3">
    <location>
        <begin position="1108"/>
        <end position="1174"/>
    </location>
</feature>
<dbReference type="CDD" id="cd04013">
    <property type="entry name" value="C2_SynGAP_like"/>
    <property type="match status" value="1"/>
</dbReference>
<feature type="region of interest" description="Disordered" evidence="4">
    <location>
        <begin position="72"/>
        <end position="145"/>
    </location>
</feature>
<dbReference type="Pfam" id="PF00616">
    <property type="entry name" value="RasGAP"/>
    <property type="match status" value="2"/>
</dbReference>
<dbReference type="Pfam" id="PF12004">
    <property type="entry name" value="DAB2P_C"/>
    <property type="match status" value="1"/>
</dbReference>
<dbReference type="SMART" id="SM00239">
    <property type="entry name" value="C2"/>
    <property type="match status" value="1"/>
</dbReference>
<reference evidence="9" key="2">
    <citation type="submission" date="2025-08" db="UniProtKB">
        <authorList>
            <consortium name="RefSeq"/>
        </authorList>
    </citation>
    <scope>IDENTIFICATION</scope>
</reference>
<sequence>MSYAPFRDVRGAPLHRAQYMHSPYDRPWNPRFCIISGNQLLMLDEEEIHPLLLRERQRDPGRTKLLRRTVSVPVEGRPHPEHDYHASRSRRKSVPGGKQYSINMDAPPAPPFRPSQQGFLSRRLKSSIKRAKSQPKLDRTSSFRQMLPRFRSADHDRARLMQSFKESHSHESLLSPSSAAEALELNLDEDSIIKPVHSSILGQEFCFEVTTSSGTKCFACRSAAERDKWIENLQRAVKPNKDNSRRVDNVLKLWIIEARDLPPKKRYYCELCLDDMLYARTTSKMRTDNVFWGEHFEFNNLPAVRTIRLHLYKDTDKKRKKDKSNYMGMVSIPIASVTGRHFAEQWYPLSQPSASKSKSGCPAIRVKSRFQTMSILPMELYKEFAEYVTNNYRMLCAVLEPVLSVKSKEEVACALVHILQSTGKAKDFLSDMAMTEVDRFMDREHLIFRENTLATKAIEEYLKLIGQKYLKDAIGEFIRALYESEENCEVDPMKCSASTLADHQANLRMCCELALCKVVNSHCVFPRELKEVFASWRLRCGERGREDIADRLISASLFLRFLCPAVMSPSLFGLMQEYPDEQTSRTLTLIAKVIQNLANFTKFGSKEEYMAFMNEFLEMEWTSMQQFLYEISNLDTLTNSSSFEGYIDLGRELSTLHALLWEVMPQLSKEALIKLGPLPRLLNDISLALRNPHIQRQPSHQGERLQPKPVILRGPSTDLQSSYMMRDLNSSVDMQPYMMRGINSSMDMTRLPSPTKEKGSKDIFFVARPPLARSSPAYCTSSSDITEPDQKVLSVNKSVSMLDLQDSRMNSISNLHSVGDMLNSSQASITAGLGLRPSRLSQGSGSSIAAGLRLSQMGVTTDGGPGGPGGGGTSSAQQLRIPLSFQNPLFHMASDGPAPGGPLHAHPHRPAEGNPDAFAPFHGYSKSEDLSTSKHIIHSHSYSDEFTRQGSEFTKRQLSLQENLQNMLSPPQITIGPQPQRTSAPPPPQPQPPLQRGKSQQLTVSAAQKPRPSSGNLLQPEAPYGPPRSRQQSINKETPSALKPSITKQQSHTPSTLNPAMPASERTVAWVSNMPHLSADIESSHIEREEYKLKEYSKSMDESRLDRVKEYEEEIHSLKERLHMSNRKLEEYERRLLTQEEQTSKILQQYQQRLEQSEKRLRQQQVEKDSQIKSIIGSLSLQVDAGGGGAAQGSLGRPRRLRTAEAAARRSGGNYNVIVLFCVFMVSFHPFLPPLPARLPHPTWSSSLPACPLVWACAPPIPAAACTLFWGSTCPACPICLSVLLPVCASGCPPCVGPGPGRGRERERPEEARLKGVSPHKEAAVSKEGLLWGWGQAVRGA</sequence>
<dbReference type="InterPro" id="IPR001936">
    <property type="entry name" value="RasGAP_dom"/>
</dbReference>
<feature type="region of interest" description="Disordered" evidence="4">
    <location>
        <begin position="889"/>
        <end position="927"/>
    </location>
</feature>
<dbReference type="PANTHER" id="PTHR10194">
    <property type="entry name" value="RAS GTPASE-ACTIVATING PROTEINS"/>
    <property type="match status" value="1"/>
</dbReference>
<dbReference type="InterPro" id="IPR000008">
    <property type="entry name" value="C2_dom"/>
</dbReference>
<dbReference type="InterPro" id="IPR023152">
    <property type="entry name" value="RasGAP_CS"/>
</dbReference>
<feature type="compositionally biased region" description="Polar residues" evidence="4">
    <location>
        <begin position="1046"/>
        <end position="1058"/>
    </location>
</feature>
<evidence type="ECO:0000259" key="5">
    <source>
        <dbReference type="PROSITE" id="PS50003"/>
    </source>
</evidence>
<dbReference type="GeneID" id="110091028"/>
<name>A0ABM5FCV5_9SAUR</name>
<keyword evidence="2" id="KW-0597">Phosphoprotein</keyword>
<dbReference type="SUPFAM" id="SSF48350">
    <property type="entry name" value="GTPase activation domain, GAP"/>
    <property type="match status" value="1"/>
</dbReference>
<dbReference type="Gene3D" id="2.30.29.30">
    <property type="entry name" value="Pleckstrin-homology domain (PH domain)/Phosphotyrosine-binding domain (PTB)"/>
    <property type="match status" value="1"/>
</dbReference>
<dbReference type="SMART" id="SM00233">
    <property type="entry name" value="PH"/>
    <property type="match status" value="1"/>
</dbReference>
<organism evidence="8 9">
    <name type="scientific">Pogona vitticeps</name>
    <name type="common">central bearded dragon</name>
    <dbReference type="NCBI Taxonomy" id="103695"/>
    <lineage>
        <taxon>Eukaryota</taxon>
        <taxon>Metazoa</taxon>
        <taxon>Chordata</taxon>
        <taxon>Craniata</taxon>
        <taxon>Vertebrata</taxon>
        <taxon>Euteleostomi</taxon>
        <taxon>Lepidosauria</taxon>
        <taxon>Squamata</taxon>
        <taxon>Bifurcata</taxon>
        <taxon>Unidentata</taxon>
        <taxon>Episquamata</taxon>
        <taxon>Toxicofera</taxon>
        <taxon>Iguania</taxon>
        <taxon>Acrodonta</taxon>
        <taxon>Agamidae</taxon>
        <taxon>Amphibolurinae</taxon>
        <taxon>Pogona</taxon>
    </lineage>
</organism>
<dbReference type="PROSITE" id="PS50004">
    <property type="entry name" value="C2"/>
    <property type="match status" value="1"/>
</dbReference>